<dbReference type="GO" id="GO:0032259">
    <property type="term" value="P:methylation"/>
    <property type="evidence" value="ECO:0007669"/>
    <property type="project" value="UniProtKB-KW"/>
</dbReference>
<keyword evidence="2" id="KW-1185">Reference proteome</keyword>
<evidence type="ECO:0000313" key="1">
    <source>
        <dbReference type="EMBL" id="WWX25781.1"/>
    </source>
</evidence>
<name>A0ABZ2J4F2_9CHLR</name>
<proteinExistence type="predicted"/>
<gene>
    <name evidence="1" type="ORF">V8247_02080</name>
</gene>
<dbReference type="GO" id="GO:0008168">
    <property type="term" value="F:methyltransferase activity"/>
    <property type="evidence" value="ECO:0007669"/>
    <property type="project" value="UniProtKB-KW"/>
</dbReference>
<evidence type="ECO:0000313" key="2">
    <source>
        <dbReference type="Proteomes" id="UP001375370"/>
    </source>
</evidence>
<dbReference type="SUPFAM" id="SSF53335">
    <property type="entry name" value="S-adenosyl-L-methionine-dependent methyltransferases"/>
    <property type="match status" value="1"/>
</dbReference>
<dbReference type="Pfam" id="PF13489">
    <property type="entry name" value="Methyltransf_23"/>
    <property type="match status" value="1"/>
</dbReference>
<protein>
    <submittedName>
        <fullName evidence="1">Class I SAM-dependent methyltransferase</fullName>
        <ecNumber evidence="1">2.1.1.-</ecNumber>
    </submittedName>
</protein>
<dbReference type="Proteomes" id="UP001375370">
    <property type="component" value="Chromosome"/>
</dbReference>
<dbReference type="RefSeq" id="WP_338738292.1">
    <property type="nucleotide sequence ID" value="NZ_CP146612.1"/>
</dbReference>
<accession>A0ABZ2J4F2</accession>
<dbReference type="InterPro" id="IPR029063">
    <property type="entry name" value="SAM-dependent_MTases_sf"/>
</dbReference>
<dbReference type="Gene3D" id="3.40.50.150">
    <property type="entry name" value="Vaccinia Virus protein VP39"/>
    <property type="match status" value="1"/>
</dbReference>
<keyword evidence="1" id="KW-0808">Transferase</keyword>
<keyword evidence="1" id="KW-0489">Methyltransferase</keyword>
<reference evidence="1 2" key="1">
    <citation type="submission" date="2024-03" db="EMBL/GenBank/DDBJ databases">
        <title>A Dehalogenimonas Isolated from Estuarine Sediments Dihaloeliminates Chlorinated Alkanes.</title>
        <authorList>
            <person name="Yang Y."/>
            <person name="Wang H."/>
        </authorList>
    </citation>
    <scope>NUCLEOTIDE SEQUENCE [LARGE SCALE GENOMIC DNA]</scope>
    <source>
        <strain evidence="1 2">W</strain>
    </source>
</reference>
<dbReference type="EC" id="2.1.1.-" evidence="1"/>
<sequence length="222" mass="25484">MTDSKNNQVCIVCPSPAAAFFITADGRDYYRCPVCRATFLDPAHRMPREREYERYRQHRNHPDDPAYRAFLSRLAIPFLEVLSDGQSGLDYGCGSGAALAEILKEAGHQVELYDPLFYPDRRVLEQTYDFITCTETAEHFHQPAAEFTGFDRLLRPGGRLAVMTCFQTDDAAFVDWYYRRDPTHVVFYREETLRFIAAGLGWSCRFPVKDVVLMQKPSSGKD</sequence>
<dbReference type="CDD" id="cd02440">
    <property type="entry name" value="AdoMet_MTases"/>
    <property type="match status" value="1"/>
</dbReference>
<organism evidence="1 2">
    <name type="scientific">Candidatus Dehalogenimonas loeffleri</name>
    <dbReference type="NCBI Taxonomy" id="3127115"/>
    <lineage>
        <taxon>Bacteria</taxon>
        <taxon>Bacillati</taxon>
        <taxon>Chloroflexota</taxon>
        <taxon>Dehalococcoidia</taxon>
        <taxon>Dehalococcoidales</taxon>
        <taxon>Dehalococcoidaceae</taxon>
        <taxon>Dehalogenimonas</taxon>
    </lineage>
</organism>
<dbReference type="EMBL" id="CP146612">
    <property type="protein sequence ID" value="WWX25781.1"/>
    <property type="molecule type" value="Genomic_DNA"/>
</dbReference>